<dbReference type="Gene3D" id="3.40.50.1110">
    <property type="entry name" value="SGNH hydrolase"/>
    <property type="match status" value="1"/>
</dbReference>
<dbReference type="Proteomes" id="UP000199421">
    <property type="component" value="Unassembled WGS sequence"/>
</dbReference>
<dbReference type="SUPFAM" id="SSF52266">
    <property type="entry name" value="SGNH hydrolase"/>
    <property type="match status" value="1"/>
</dbReference>
<gene>
    <name evidence="1" type="ORF">SAMN05661044_04003</name>
</gene>
<dbReference type="OrthoDB" id="1091634at2"/>
<sequence length="224" mass="24712">MFEIIRRRFLLLVTLFAITISACQVKAVEKVLILGNSITAHGPAPDIGWKGNWGMAASKEENDFVHLLEAKFKTKNKNVQVKYANIASTFEQKYWDFDKASLSKVIDGFAPDLIIVRLGENVPTGMLSTQSLEKGLKSLVSYVSQGKAVRVCITTTFWENRAVSDIIKKTGATARWKVVNLSGLSSKKGATAAALFTNQSVGMHPSDKGMRLIADEIWKAVARY</sequence>
<dbReference type="RefSeq" id="WP_093327922.1">
    <property type="nucleotide sequence ID" value="NZ_FOAF01000006.1"/>
</dbReference>
<evidence type="ECO:0000313" key="1">
    <source>
        <dbReference type="EMBL" id="SEM01956.1"/>
    </source>
</evidence>
<dbReference type="GO" id="GO:0016788">
    <property type="term" value="F:hydrolase activity, acting on ester bonds"/>
    <property type="evidence" value="ECO:0007669"/>
    <property type="project" value="UniProtKB-ARBA"/>
</dbReference>
<organism evidence="1 2">
    <name type="scientific">Olivibacter domesticus</name>
    <name type="common">Pseudosphingobacterium domesticum</name>
    <dbReference type="NCBI Taxonomy" id="407022"/>
    <lineage>
        <taxon>Bacteria</taxon>
        <taxon>Pseudomonadati</taxon>
        <taxon>Bacteroidota</taxon>
        <taxon>Sphingobacteriia</taxon>
        <taxon>Sphingobacteriales</taxon>
        <taxon>Sphingobacteriaceae</taxon>
        <taxon>Olivibacter</taxon>
    </lineage>
</organism>
<dbReference type="STRING" id="407022.SAMN05661044_04003"/>
<accession>A0A1H7UYR3</accession>
<dbReference type="CDD" id="cd00229">
    <property type="entry name" value="SGNH_hydrolase"/>
    <property type="match status" value="1"/>
</dbReference>
<evidence type="ECO:0000313" key="2">
    <source>
        <dbReference type="Proteomes" id="UP000199421"/>
    </source>
</evidence>
<dbReference type="EMBL" id="FOAF01000006">
    <property type="protein sequence ID" value="SEM01956.1"/>
    <property type="molecule type" value="Genomic_DNA"/>
</dbReference>
<proteinExistence type="predicted"/>
<keyword evidence="2" id="KW-1185">Reference proteome</keyword>
<dbReference type="PROSITE" id="PS51257">
    <property type="entry name" value="PROKAR_LIPOPROTEIN"/>
    <property type="match status" value="1"/>
</dbReference>
<reference evidence="2" key="1">
    <citation type="submission" date="2016-10" db="EMBL/GenBank/DDBJ databases">
        <authorList>
            <person name="Varghese N."/>
            <person name="Submissions S."/>
        </authorList>
    </citation>
    <scope>NUCLEOTIDE SEQUENCE [LARGE SCALE GENOMIC DNA]</scope>
    <source>
        <strain evidence="2">DSM 18733</strain>
    </source>
</reference>
<dbReference type="AlphaFoldDB" id="A0A1H7UYR3"/>
<dbReference type="InterPro" id="IPR036514">
    <property type="entry name" value="SGNH_hydro_sf"/>
</dbReference>
<name>A0A1H7UYR3_OLID1</name>
<protein>
    <submittedName>
        <fullName evidence="1">Lysophospholipase L1</fullName>
    </submittedName>
</protein>